<comment type="caution">
    <text evidence="1">The sequence shown here is derived from an EMBL/GenBank/DDBJ whole genome shotgun (WGS) entry which is preliminary data.</text>
</comment>
<protein>
    <submittedName>
        <fullName evidence="1">Uncharacterized protein</fullName>
    </submittedName>
</protein>
<dbReference type="EMBL" id="NNRK01000033">
    <property type="protein sequence ID" value="OYR11172.1"/>
    <property type="molecule type" value="Genomic_DNA"/>
</dbReference>
<dbReference type="AlphaFoldDB" id="A0A256F8L2"/>
<keyword evidence="2" id="KW-1185">Reference proteome</keyword>
<accession>A0A256F8L2</accession>
<evidence type="ECO:0000313" key="2">
    <source>
        <dbReference type="Proteomes" id="UP000216345"/>
    </source>
</evidence>
<dbReference type="Proteomes" id="UP000216345">
    <property type="component" value="Unassembled WGS sequence"/>
</dbReference>
<organism evidence="1 2">
    <name type="scientific">Brucella rhizosphaerae</name>
    <dbReference type="NCBI Taxonomy" id="571254"/>
    <lineage>
        <taxon>Bacteria</taxon>
        <taxon>Pseudomonadati</taxon>
        <taxon>Pseudomonadota</taxon>
        <taxon>Alphaproteobacteria</taxon>
        <taxon>Hyphomicrobiales</taxon>
        <taxon>Brucellaceae</taxon>
        <taxon>Brucella/Ochrobactrum group</taxon>
        <taxon>Brucella</taxon>
    </lineage>
</organism>
<reference evidence="1 2" key="1">
    <citation type="submission" date="2017-07" db="EMBL/GenBank/DDBJ databases">
        <title>Phylogenetic study on the rhizospheric bacterium Ochrobactrum sp. A44.</title>
        <authorList>
            <person name="Krzyzanowska D.M."/>
            <person name="Ossowicki A."/>
            <person name="Rajewska M."/>
            <person name="Maciag T."/>
            <person name="Kaczynski Z."/>
            <person name="Czerwicka M."/>
            <person name="Jafra S."/>
        </authorList>
    </citation>
    <scope>NUCLEOTIDE SEQUENCE [LARGE SCALE GENOMIC DNA]</scope>
    <source>
        <strain evidence="1 2">PR17</strain>
    </source>
</reference>
<proteinExistence type="predicted"/>
<gene>
    <name evidence="1" type="ORF">CEV32_1470</name>
</gene>
<evidence type="ECO:0000313" key="1">
    <source>
        <dbReference type="EMBL" id="OYR11172.1"/>
    </source>
</evidence>
<sequence>MIGLIEGQGDIGKQLREIKASIEALKELVGKVRGSGEFYVEPDTDHTIVLVPELTAKCRVTIAPHNSWSANSMNKVWVQDISKGELTIGHVRGEEELRFNFIYTE</sequence>
<name>A0A256F8L2_9HYPH</name>